<dbReference type="AlphaFoldDB" id="A0AA36HM33"/>
<dbReference type="Pfam" id="PF13621">
    <property type="entry name" value="Cupin_8"/>
    <property type="match status" value="1"/>
</dbReference>
<dbReference type="InterPro" id="IPR050910">
    <property type="entry name" value="JMJD6_ArgDemeth/LysHydrox"/>
</dbReference>
<accession>A0AA36HM33</accession>
<dbReference type="PROSITE" id="PS51184">
    <property type="entry name" value="JMJC"/>
    <property type="match status" value="1"/>
</dbReference>
<dbReference type="PANTHER" id="PTHR12480:SF21">
    <property type="entry name" value="JMJC DOMAIN-CONTAINING PROTEIN 8"/>
    <property type="match status" value="1"/>
</dbReference>
<organism evidence="2 3">
    <name type="scientific">Effrenium voratum</name>
    <dbReference type="NCBI Taxonomy" id="2562239"/>
    <lineage>
        <taxon>Eukaryota</taxon>
        <taxon>Sar</taxon>
        <taxon>Alveolata</taxon>
        <taxon>Dinophyceae</taxon>
        <taxon>Suessiales</taxon>
        <taxon>Symbiodiniaceae</taxon>
        <taxon>Effrenium</taxon>
    </lineage>
</organism>
<comment type="caution">
    <text evidence="2">The sequence shown here is derived from an EMBL/GenBank/DDBJ whole genome shotgun (WGS) entry which is preliminary data.</text>
</comment>
<dbReference type="PANTHER" id="PTHR12480">
    <property type="entry name" value="ARGININE DEMETHYLASE AND LYSYL-HYDROXYLASE JMJD"/>
    <property type="match status" value="1"/>
</dbReference>
<dbReference type="SUPFAM" id="SSF51197">
    <property type="entry name" value="Clavaminate synthase-like"/>
    <property type="match status" value="1"/>
</dbReference>
<dbReference type="GO" id="GO:0000987">
    <property type="term" value="F:cis-regulatory region sequence-specific DNA binding"/>
    <property type="evidence" value="ECO:0007669"/>
    <property type="project" value="TreeGrafter"/>
</dbReference>
<dbReference type="GO" id="GO:0005634">
    <property type="term" value="C:nucleus"/>
    <property type="evidence" value="ECO:0007669"/>
    <property type="project" value="TreeGrafter"/>
</dbReference>
<feature type="domain" description="JmjC" evidence="1">
    <location>
        <begin position="235"/>
        <end position="401"/>
    </location>
</feature>
<gene>
    <name evidence="2" type="ORF">EVOR1521_LOCUS1899</name>
</gene>
<dbReference type="Gene3D" id="1.20.1280.50">
    <property type="match status" value="1"/>
</dbReference>
<dbReference type="InterPro" id="IPR041667">
    <property type="entry name" value="Cupin_8"/>
</dbReference>
<sequence length="468" mass="52946">MRRLHGRHPLNVLPLGNRLLDSDSTGPTGRGARCGALSALRDEQLLRALQALDPASLARCAAAAPRLRAFALSDELWQPHVLRRFLAPAGAGLGETFAWRGRTWREAFVHSQNCAPAPCHVAVFSDVLYRSFFYAAGELQAAWLGAETLPRVSADLSVEDFLERFERRSCPVLIEGCVKTWPAMGRWHREALLQRFGDVPFAAGAADFPLRCFYEYAESNMDDVPMFIFDKYFGKRAPGLLEDYEVPEHFRGRDLFDLLGDRPDFRWLLIGHRRSGSKWHLDPNKTCAWNAVVRGRKRWLLLPPGCPPPGVHRSKDGAEVIQPVSLLEWFTNFYAELKRHVDLNPAWDLKEGTCGPGDLVFIPSGWWHCVLNLEDDTIAVTQNYASETHVASVRRFLSERREEVSGTADRETLAERFDEALARHRPDLLGEAAESEIVATKPEETPKFSFWDHLRSTGKSLSFEERLT</sequence>
<dbReference type="InterPro" id="IPR003347">
    <property type="entry name" value="JmjC_dom"/>
</dbReference>
<evidence type="ECO:0000259" key="1">
    <source>
        <dbReference type="PROSITE" id="PS51184"/>
    </source>
</evidence>
<dbReference type="SUPFAM" id="SSF81383">
    <property type="entry name" value="F-box domain"/>
    <property type="match status" value="1"/>
</dbReference>
<dbReference type="Proteomes" id="UP001178507">
    <property type="component" value="Unassembled WGS sequence"/>
</dbReference>
<dbReference type="SMART" id="SM00558">
    <property type="entry name" value="JmjC"/>
    <property type="match status" value="1"/>
</dbReference>
<dbReference type="EMBL" id="CAUJNA010000089">
    <property type="protein sequence ID" value="CAJ1371622.1"/>
    <property type="molecule type" value="Genomic_DNA"/>
</dbReference>
<evidence type="ECO:0000313" key="3">
    <source>
        <dbReference type="Proteomes" id="UP001178507"/>
    </source>
</evidence>
<evidence type="ECO:0000313" key="2">
    <source>
        <dbReference type="EMBL" id="CAJ1371622.1"/>
    </source>
</evidence>
<protein>
    <recommendedName>
        <fullName evidence="1">JmjC domain-containing protein</fullName>
    </recommendedName>
</protein>
<name>A0AA36HM33_9DINO</name>
<dbReference type="InterPro" id="IPR036047">
    <property type="entry name" value="F-box-like_dom_sf"/>
</dbReference>
<keyword evidence="3" id="KW-1185">Reference proteome</keyword>
<dbReference type="Gene3D" id="2.60.120.650">
    <property type="entry name" value="Cupin"/>
    <property type="match status" value="1"/>
</dbReference>
<reference evidence="2" key="1">
    <citation type="submission" date="2023-08" db="EMBL/GenBank/DDBJ databases">
        <authorList>
            <person name="Chen Y."/>
            <person name="Shah S."/>
            <person name="Dougan E. K."/>
            <person name="Thang M."/>
            <person name="Chan C."/>
        </authorList>
    </citation>
    <scope>NUCLEOTIDE SEQUENCE</scope>
</reference>
<proteinExistence type="predicted"/>